<evidence type="ECO:0000313" key="1">
    <source>
        <dbReference type="EMBL" id="OUP35527.1"/>
    </source>
</evidence>
<gene>
    <name evidence="1" type="ORF">B5F24_04525</name>
</gene>
<name>A0A1Y4JSR4_9BACE</name>
<evidence type="ECO:0000313" key="2">
    <source>
        <dbReference type="Proteomes" id="UP000196587"/>
    </source>
</evidence>
<reference evidence="2" key="1">
    <citation type="submission" date="2017-04" db="EMBL/GenBank/DDBJ databases">
        <title>Function of individual gut microbiota members based on whole genome sequencing of pure cultures obtained from chicken caecum.</title>
        <authorList>
            <person name="Medvecky M."/>
            <person name="Cejkova D."/>
            <person name="Polansky O."/>
            <person name="Karasova D."/>
            <person name="Kubasova T."/>
            <person name="Cizek A."/>
            <person name="Rychlik I."/>
        </authorList>
    </citation>
    <scope>NUCLEOTIDE SEQUENCE [LARGE SCALE GENOMIC DNA]</scope>
    <source>
        <strain evidence="2">An189</strain>
    </source>
</reference>
<dbReference type="Proteomes" id="UP000196587">
    <property type="component" value="Unassembled WGS sequence"/>
</dbReference>
<organism evidence="1 2">
    <name type="scientific">Bacteroides clarus</name>
    <dbReference type="NCBI Taxonomy" id="626929"/>
    <lineage>
        <taxon>Bacteria</taxon>
        <taxon>Pseudomonadati</taxon>
        <taxon>Bacteroidota</taxon>
        <taxon>Bacteroidia</taxon>
        <taxon>Bacteroidales</taxon>
        <taxon>Bacteroidaceae</taxon>
        <taxon>Bacteroides</taxon>
    </lineage>
</organism>
<dbReference type="AlphaFoldDB" id="A0A1Y4JSR4"/>
<sequence>MIFNYLQIHFARVRSIFAKRLFLERSKFFFSKSFAVLKNGFIIVMYSKAKQTANKYGEKRIKK</sequence>
<dbReference type="EMBL" id="NFKE01000003">
    <property type="protein sequence ID" value="OUP35527.1"/>
    <property type="molecule type" value="Genomic_DNA"/>
</dbReference>
<comment type="caution">
    <text evidence="1">The sequence shown here is derived from an EMBL/GenBank/DDBJ whole genome shotgun (WGS) entry which is preliminary data.</text>
</comment>
<proteinExistence type="predicted"/>
<accession>A0A1Y4JSR4</accession>
<protein>
    <submittedName>
        <fullName evidence="1">Uncharacterized protein</fullName>
    </submittedName>
</protein>